<dbReference type="AlphaFoldDB" id="A0A8S0VN87"/>
<feature type="non-terminal residue" evidence="1">
    <location>
        <position position="1"/>
    </location>
</feature>
<sequence>RVRRRREGQSPPVSWNVGKKFWVFFVYTVFVTKEQSKWWSHTGSVTCGRWEGSSPATAYNLEEKFSWLPVQINV</sequence>
<name>A0A8S0VN87_OLEEU</name>
<proteinExistence type="predicted"/>
<organism evidence="1 2">
    <name type="scientific">Olea europaea subsp. europaea</name>
    <dbReference type="NCBI Taxonomy" id="158383"/>
    <lineage>
        <taxon>Eukaryota</taxon>
        <taxon>Viridiplantae</taxon>
        <taxon>Streptophyta</taxon>
        <taxon>Embryophyta</taxon>
        <taxon>Tracheophyta</taxon>
        <taxon>Spermatophyta</taxon>
        <taxon>Magnoliopsida</taxon>
        <taxon>eudicotyledons</taxon>
        <taxon>Gunneridae</taxon>
        <taxon>Pentapetalae</taxon>
        <taxon>asterids</taxon>
        <taxon>lamiids</taxon>
        <taxon>Lamiales</taxon>
        <taxon>Oleaceae</taxon>
        <taxon>Oleeae</taxon>
        <taxon>Olea</taxon>
    </lineage>
</organism>
<evidence type="ECO:0000313" key="1">
    <source>
        <dbReference type="EMBL" id="CAA3032793.1"/>
    </source>
</evidence>
<protein>
    <submittedName>
        <fullName evidence="1">Uncharacterized protein</fullName>
    </submittedName>
</protein>
<comment type="caution">
    <text evidence="1">The sequence shown here is derived from an EMBL/GenBank/DDBJ whole genome shotgun (WGS) entry which is preliminary data.</text>
</comment>
<evidence type="ECO:0000313" key="2">
    <source>
        <dbReference type="Proteomes" id="UP000594638"/>
    </source>
</evidence>
<keyword evidence="2" id="KW-1185">Reference proteome</keyword>
<reference evidence="1 2" key="1">
    <citation type="submission" date="2019-12" db="EMBL/GenBank/DDBJ databases">
        <authorList>
            <person name="Alioto T."/>
            <person name="Alioto T."/>
            <person name="Gomez Garrido J."/>
        </authorList>
    </citation>
    <scope>NUCLEOTIDE SEQUENCE [LARGE SCALE GENOMIC DNA]</scope>
</reference>
<dbReference type="Gramene" id="OE9A069219T1">
    <property type="protein sequence ID" value="OE9A069219C1"/>
    <property type="gene ID" value="OE9A069219"/>
</dbReference>
<accession>A0A8S0VN87</accession>
<dbReference type="Proteomes" id="UP000594638">
    <property type="component" value="Unassembled WGS sequence"/>
</dbReference>
<gene>
    <name evidence="1" type="ORF">OLEA9_A069219</name>
</gene>
<dbReference type="EMBL" id="CACTIH010009693">
    <property type="protein sequence ID" value="CAA3032793.1"/>
    <property type="molecule type" value="Genomic_DNA"/>
</dbReference>